<keyword evidence="4" id="KW-1185">Reference proteome</keyword>
<keyword evidence="2" id="KW-0472">Membrane</keyword>
<keyword evidence="2" id="KW-1133">Transmembrane helix</keyword>
<feature type="transmembrane region" description="Helical" evidence="2">
    <location>
        <begin position="154"/>
        <end position="174"/>
    </location>
</feature>
<dbReference type="RefSeq" id="WP_345601680.1">
    <property type="nucleotide sequence ID" value="NZ_BAABLT010000045.1"/>
</dbReference>
<proteinExistence type="predicted"/>
<evidence type="ECO:0000256" key="1">
    <source>
        <dbReference type="SAM" id="MobiDB-lite"/>
    </source>
</evidence>
<accession>A0ABW3FXK9</accession>
<feature type="compositionally biased region" description="Low complexity" evidence="1">
    <location>
        <begin position="236"/>
        <end position="245"/>
    </location>
</feature>
<reference evidence="4" key="1">
    <citation type="journal article" date="2019" name="Int. J. Syst. Evol. Microbiol.">
        <title>The Global Catalogue of Microorganisms (GCM) 10K type strain sequencing project: providing services to taxonomists for standard genome sequencing and annotation.</title>
        <authorList>
            <consortium name="The Broad Institute Genomics Platform"/>
            <consortium name="The Broad Institute Genome Sequencing Center for Infectious Disease"/>
            <person name="Wu L."/>
            <person name="Ma J."/>
        </authorList>
    </citation>
    <scope>NUCLEOTIDE SEQUENCE [LARGE SCALE GENOMIC DNA]</scope>
    <source>
        <strain evidence="4">CCUG 56401</strain>
    </source>
</reference>
<evidence type="ECO:0000313" key="4">
    <source>
        <dbReference type="Proteomes" id="UP001597018"/>
    </source>
</evidence>
<dbReference type="EMBL" id="JBHTIW010000020">
    <property type="protein sequence ID" value="MFD0922338.1"/>
    <property type="molecule type" value="Genomic_DNA"/>
</dbReference>
<evidence type="ECO:0008006" key="5">
    <source>
        <dbReference type="Google" id="ProtNLM"/>
    </source>
</evidence>
<comment type="caution">
    <text evidence="3">The sequence shown here is derived from an EMBL/GenBank/DDBJ whole genome shotgun (WGS) entry which is preliminary data.</text>
</comment>
<sequence>MADPLVGQVNDKLRQTEQKVQEFFNTVNDVLSWIPDGFAQLTEADQQGLNALAEKIKEFWKGIRLIWEQPGDSTALREKSQRWADAVANPIGDIAGHIALNKLAANVEWTGRAAEAYKAMVPAQAEGLTNLKNLALQARNSLNNLANALDSFRMAMVVALGVFAVGIVSAIATACTVVGTAAAVALLATTVGACLTVITTAVMAMNSYMQTIHTEQTALAQKTHDVGTTWSRSPYDLSDGSVSDGDGTDWRPNQ</sequence>
<dbReference type="Proteomes" id="UP001597018">
    <property type="component" value="Unassembled WGS sequence"/>
</dbReference>
<organism evidence="3 4">
    <name type="scientific">Saccharopolyspora rosea</name>
    <dbReference type="NCBI Taxonomy" id="524884"/>
    <lineage>
        <taxon>Bacteria</taxon>
        <taxon>Bacillati</taxon>
        <taxon>Actinomycetota</taxon>
        <taxon>Actinomycetes</taxon>
        <taxon>Pseudonocardiales</taxon>
        <taxon>Pseudonocardiaceae</taxon>
        <taxon>Saccharopolyspora</taxon>
    </lineage>
</organism>
<keyword evidence="2" id="KW-0812">Transmembrane</keyword>
<feature type="transmembrane region" description="Helical" evidence="2">
    <location>
        <begin position="180"/>
        <end position="204"/>
    </location>
</feature>
<feature type="region of interest" description="Disordered" evidence="1">
    <location>
        <begin position="231"/>
        <end position="254"/>
    </location>
</feature>
<evidence type="ECO:0000313" key="3">
    <source>
        <dbReference type="EMBL" id="MFD0922338.1"/>
    </source>
</evidence>
<evidence type="ECO:0000256" key="2">
    <source>
        <dbReference type="SAM" id="Phobius"/>
    </source>
</evidence>
<protein>
    <recommendedName>
        <fullName evidence="5">Proteins of 100 residues with WXG</fullName>
    </recommendedName>
</protein>
<gene>
    <name evidence="3" type="ORF">ACFQ16_21550</name>
</gene>
<name>A0ABW3FXK9_9PSEU</name>